<sequence>MTILVVEVFFKYNKNMTLDNNKKNILFIHHSTGGNLLSQGEVRKLLIAKSDDVAFWDHGYNLYPSLLLSKILGPITFRTGLSDPKGRQTREDFDIVISNNSPREYAEIFNREISDPTLSKILKFDTIIFKNCFPTTKIESDEQLEEIIEYYKKVKTGVERFPEKTFVVFTPPPVRAEVTKPESAKRARKLADWMNSTEFISTSSNLKVFDFYSLLADLKGENANMLRRDYVPLIYLDSHPNRKANQQIAPMFVEFINNLLL</sequence>
<protein>
    <recommendedName>
        <fullName evidence="3">SGNH hydrolase-type esterase domain-containing protein</fullName>
    </recommendedName>
</protein>
<dbReference type="AlphaFoldDB" id="A0A2M7U3N6"/>
<evidence type="ECO:0000313" key="1">
    <source>
        <dbReference type="EMBL" id="PIZ65145.1"/>
    </source>
</evidence>
<evidence type="ECO:0000313" key="2">
    <source>
        <dbReference type="Proteomes" id="UP000230027"/>
    </source>
</evidence>
<comment type="caution">
    <text evidence="1">The sequence shown here is derived from an EMBL/GenBank/DDBJ whole genome shotgun (WGS) entry which is preliminary data.</text>
</comment>
<gene>
    <name evidence="1" type="ORF">COY14_03025</name>
</gene>
<dbReference type="InterPro" id="IPR036514">
    <property type="entry name" value="SGNH_hydro_sf"/>
</dbReference>
<organism evidence="1 2">
    <name type="scientific">Candidatus Roizmanbacteria bacterium CG_4_10_14_0_2_um_filter_36_9</name>
    <dbReference type="NCBI Taxonomy" id="1974823"/>
    <lineage>
        <taxon>Bacteria</taxon>
        <taxon>Candidatus Roizmaniibacteriota</taxon>
    </lineage>
</organism>
<reference evidence="2" key="1">
    <citation type="submission" date="2017-09" db="EMBL/GenBank/DDBJ databases">
        <title>Depth-based differentiation of microbial function through sediment-hosted aquifers and enrichment of novel symbionts in the deep terrestrial subsurface.</title>
        <authorList>
            <person name="Probst A.J."/>
            <person name="Ladd B."/>
            <person name="Jarett J.K."/>
            <person name="Geller-Mcgrath D.E."/>
            <person name="Sieber C.M.K."/>
            <person name="Emerson J.B."/>
            <person name="Anantharaman K."/>
            <person name="Thomas B.C."/>
            <person name="Malmstrom R."/>
            <person name="Stieglmeier M."/>
            <person name="Klingl A."/>
            <person name="Woyke T."/>
            <person name="Ryan C.M."/>
            <person name="Banfield J.F."/>
        </authorList>
    </citation>
    <scope>NUCLEOTIDE SEQUENCE [LARGE SCALE GENOMIC DNA]</scope>
</reference>
<evidence type="ECO:0008006" key="3">
    <source>
        <dbReference type="Google" id="ProtNLM"/>
    </source>
</evidence>
<dbReference type="Proteomes" id="UP000230027">
    <property type="component" value="Unassembled WGS sequence"/>
</dbReference>
<dbReference type="Gene3D" id="3.40.50.1110">
    <property type="entry name" value="SGNH hydrolase"/>
    <property type="match status" value="1"/>
</dbReference>
<name>A0A2M7U3N6_9BACT</name>
<proteinExistence type="predicted"/>
<dbReference type="EMBL" id="PFOD01000059">
    <property type="protein sequence ID" value="PIZ65145.1"/>
    <property type="molecule type" value="Genomic_DNA"/>
</dbReference>
<dbReference type="SUPFAM" id="SSF52266">
    <property type="entry name" value="SGNH hydrolase"/>
    <property type="match status" value="1"/>
</dbReference>
<accession>A0A2M7U3N6</accession>